<gene>
    <name evidence="1" type="ORF">CBB_11</name>
    <name evidence="2" type="ORF">CBB_564</name>
</gene>
<evidence type="ECO:0000313" key="1">
    <source>
        <dbReference type="EMBL" id="AMM43576.1"/>
    </source>
</evidence>
<reference evidence="1" key="2">
    <citation type="submission" date="2016-01" db="EMBL/GenBank/DDBJ databases">
        <authorList>
            <person name="Oliw E.H."/>
        </authorList>
    </citation>
    <scope>NUCLEOTIDE SEQUENCE</scope>
</reference>
<dbReference type="Proteomes" id="UP000223891">
    <property type="component" value="Segment"/>
</dbReference>
<keyword evidence="3" id="KW-1185">Reference proteome</keyword>
<dbReference type="EMBL" id="KU574722">
    <property type="protein sequence ID" value="AMM44127.1"/>
    <property type="molecule type" value="Genomic_DNA"/>
</dbReference>
<organism evidence="1 3">
    <name type="scientific">Pectobacterium phage vB_PcaM_CBB</name>
    <dbReference type="NCBI Taxonomy" id="2772511"/>
    <lineage>
        <taxon>Viruses</taxon>
        <taxon>Duplodnaviria</taxon>
        <taxon>Heunggongvirae</taxon>
        <taxon>Uroviricota</taxon>
        <taxon>Caudoviricetes</taxon>
        <taxon>Mimasvirus</taxon>
        <taxon>Mimasvirus CBB</taxon>
    </lineage>
</organism>
<evidence type="ECO:0000313" key="3">
    <source>
        <dbReference type="Proteomes" id="UP000223891"/>
    </source>
</evidence>
<proteinExistence type="predicted"/>
<dbReference type="EMBL" id="KU574722">
    <property type="protein sequence ID" value="AMM43576.1"/>
    <property type="molecule type" value="Genomic_DNA"/>
</dbReference>
<reference evidence="3" key="1">
    <citation type="submission" date="2016-01" db="EMBL/GenBank/DDBJ databases">
        <title>Isolation and Characterization of Enterobacteria phage CBB.</title>
        <authorList>
            <person name="Buttimer C.T.H."/>
            <person name="Hendrix H."/>
            <person name="Alexandre H."/>
            <person name="O'Mahony J."/>
            <person name="Lavigne R."/>
            <person name="Coffey A."/>
        </authorList>
    </citation>
    <scope>NUCLEOTIDE SEQUENCE [LARGE SCALE GENOMIC DNA]</scope>
</reference>
<protein>
    <submittedName>
        <fullName evidence="1">Uncharacterized protein</fullName>
    </submittedName>
</protein>
<sequence length="151" mass="17133">MKAIEFEQKVRESFLKYFPNGHIRLSKLALGGGLHIACGLIANVKEITATIRQNDPLNVSIFIHDNYVFNDSETDLDNVVLEFDNSHVSVIPDNPHMYSQSHKIAARKINAAPEKALVNLDKYFKRVKDVVTEQAALNRIIKQDTIDPKYL</sequence>
<accession>A0A1L2CU87</accession>
<name>A0A1L2CU87_9CAUD</name>
<reference evidence="1" key="3">
    <citation type="journal article" date="2017" name="Front. Microbiol.">
        <title>Things Are Getting Hairy: Enterobacteria Bacteriophage vB_PcaM_CBB.</title>
        <authorList>
            <person name="Buttimer C."/>
            <person name="Hendrix H."/>
            <person name="Oliveira H."/>
            <person name="Casey A."/>
            <person name="Neve H."/>
            <person name="McAuliffe O."/>
            <person name="Ross R.P."/>
            <person name="Hill C."/>
            <person name="Noben J.P."/>
            <person name="O'Mahony J."/>
            <person name="Lavigne R."/>
            <person name="Coffey A."/>
        </authorList>
    </citation>
    <scope>NUCLEOTIDE SEQUENCE</scope>
</reference>
<evidence type="ECO:0000313" key="2">
    <source>
        <dbReference type="EMBL" id="AMM44127.1"/>
    </source>
</evidence>